<organism evidence="1 2">
    <name type="scientific">Acinetobacter radioresistens</name>
    <dbReference type="NCBI Taxonomy" id="40216"/>
    <lineage>
        <taxon>Bacteria</taxon>
        <taxon>Pseudomonadati</taxon>
        <taxon>Pseudomonadota</taxon>
        <taxon>Gammaproteobacteria</taxon>
        <taxon>Moraxellales</taxon>
        <taxon>Moraxellaceae</taxon>
        <taxon>Acinetobacter</taxon>
    </lineage>
</organism>
<name>A0A8H2K3I0_ACIRA</name>
<gene>
    <name evidence="1" type="ORF">FHY67_04315</name>
</gene>
<dbReference type="AlphaFoldDB" id="A0A8H2K3I0"/>
<protein>
    <submittedName>
        <fullName evidence="1">Uncharacterized protein</fullName>
    </submittedName>
</protein>
<dbReference type="EMBL" id="VFBM01000002">
    <property type="protein sequence ID" value="TNX93668.1"/>
    <property type="molecule type" value="Genomic_DNA"/>
</dbReference>
<dbReference type="RefSeq" id="WP_034684572.1">
    <property type="nucleotide sequence ID" value="NZ_VFBM01000002.1"/>
</dbReference>
<dbReference type="Proteomes" id="UP000314285">
    <property type="component" value="Unassembled WGS sequence"/>
</dbReference>
<evidence type="ECO:0000313" key="1">
    <source>
        <dbReference type="EMBL" id="TNX93668.1"/>
    </source>
</evidence>
<accession>A0A8H2K3I0</accession>
<reference evidence="1 2" key="1">
    <citation type="submission" date="2019-06" db="EMBL/GenBank/DDBJ databases">
        <title>Genome of Acinetobacter radioresistens APH1, a phenol degrading strain.</title>
        <authorList>
            <person name="Liu Y."/>
        </authorList>
    </citation>
    <scope>NUCLEOTIDE SEQUENCE [LARGE SCALE GENOMIC DNA]</scope>
    <source>
        <strain evidence="1 2">APH1</strain>
    </source>
</reference>
<comment type="caution">
    <text evidence="1">The sequence shown here is derived from an EMBL/GenBank/DDBJ whole genome shotgun (WGS) entry which is preliminary data.</text>
</comment>
<proteinExistence type="predicted"/>
<evidence type="ECO:0000313" key="2">
    <source>
        <dbReference type="Proteomes" id="UP000314285"/>
    </source>
</evidence>
<sequence>MSHSAKNDSLSIKDIAILIIKDKGIHEGLYVPKMELAFGAGVDEFNEGERMPAVKVGIKSIGIEKVENSNNSLCVDAGEVNPRPKRKTKKTD</sequence>